<dbReference type="RefSeq" id="WP_344751863.1">
    <property type="nucleotide sequence ID" value="NZ_BAABBW010000001.1"/>
</dbReference>
<organism evidence="7 8">
    <name type="scientific">Gryllotalpicola koreensis</name>
    <dbReference type="NCBI Taxonomy" id="993086"/>
    <lineage>
        <taxon>Bacteria</taxon>
        <taxon>Bacillati</taxon>
        <taxon>Actinomycetota</taxon>
        <taxon>Actinomycetes</taxon>
        <taxon>Micrococcales</taxon>
        <taxon>Microbacteriaceae</taxon>
        <taxon>Gryllotalpicola</taxon>
    </lineage>
</organism>
<dbReference type="PANTHER" id="PTHR30168">
    <property type="entry name" value="PUTATIVE MEMBRANE PROTEIN YPFJ"/>
    <property type="match status" value="1"/>
</dbReference>
<dbReference type="InterPro" id="IPR007343">
    <property type="entry name" value="Uncharacterised_pept_Zn_put"/>
</dbReference>
<dbReference type="Pfam" id="PF04228">
    <property type="entry name" value="Zn_peptidase"/>
    <property type="match status" value="1"/>
</dbReference>
<evidence type="ECO:0000313" key="8">
    <source>
        <dbReference type="Proteomes" id="UP001501079"/>
    </source>
</evidence>
<feature type="region of interest" description="Disordered" evidence="5">
    <location>
        <begin position="1"/>
        <end position="20"/>
    </location>
</feature>
<evidence type="ECO:0000256" key="1">
    <source>
        <dbReference type="ARBA" id="ARBA00004167"/>
    </source>
</evidence>
<keyword evidence="8" id="KW-1185">Reference proteome</keyword>
<keyword evidence="4 6" id="KW-0472">Membrane</keyword>
<evidence type="ECO:0000313" key="7">
    <source>
        <dbReference type="EMBL" id="GAA4169831.1"/>
    </source>
</evidence>
<dbReference type="SUPFAM" id="SSF55486">
    <property type="entry name" value="Metalloproteases ('zincins'), catalytic domain"/>
    <property type="match status" value="1"/>
</dbReference>
<reference evidence="8" key="1">
    <citation type="journal article" date="2019" name="Int. J. Syst. Evol. Microbiol.">
        <title>The Global Catalogue of Microorganisms (GCM) 10K type strain sequencing project: providing services to taxonomists for standard genome sequencing and annotation.</title>
        <authorList>
            <consortium name="The Broad Institute Genomics Platform"/>
            <consortium name="The Broad Institute Genome Sequencing Center for Infectious Disease"/>
            <person name="Wu L."/>
            <person name="Ma J."/>
        </authorList>
    </citation>
    <scope>NUCLEOTIDE SEQUENCE [LARGE SCALE GENOMIC DNA]</scope>
    <source>
        <strain evidence="8">JCM 17591</strain>
    </source>
</reference>
<evidence type="ECO:0000256" key="4">
    <source>
        <dbReference type="ARBA" id="ARBA00023136"/>
    </source>
</evidence>
<sequence>MTFNENADISGGKASRRSGGRGMKIGGGAGGGAILIAIVVLLVQHFTGVDVSGVAGGLSGLQGQQIDTSGDERLACTAAEANKDANCRIQGAAAMLQTYWADQVRGYTDPQGIVIFDQSTTTGCGSASTDMGPFYCPNDQTIYIDPAFYDELAQQFGDTAGGLAQLYVIGHEWGHHIQNITGTMKGKNLSATGASSDSVRLELQADCYAGAWLGDASTVKDENGQTYLEPITADQITDALKAAAAVGDDHIQEVTQGQANPESFTHGTSTQRQKWFNTGLNGSPGSCQTFGIPASQLG</sequence>
<dbReference type="PANTHER" id="PTHR30168:SF0">
    <property type="entry name" value="INNER MEMBRANE PROTEIN"/>
    <property type="match status" value="1"/>
</dbReference>
<comment type="subcellular location">
    <subcellularLocation>
        <location evidence="1">Membrane</location>
        <topology evidence="1">Single-pass membrane protein</topology>
    </subcellularLocation>
</comment>
<keyword evidence="3 6" id="KW-1133">Transmembrane helix</keyword>
<comment type="caution">
    <text evidence="7">The sequence shown here is derived from an EMBL/GenBank/DDBJ whole genome shotgun (WGS) entry which is preliminary data.</text>
</comment>
<accession>A0ABP7ZT88</accession>
<protein>
    <submittedName>
        <fullName evidence="7">Neutral zinc metallopeptidase</fullName>
    </submittedName>
</protein>
<evidence type="ECO:0000256" key="2">
    <source>
        <dbReference type="ARBA" id="ARBA00022692"/>
    </source>
</evidence>
<evidence type="ECO:0000256" key="3">
    <source>
        <dbReference type="ARBA" id="ARBA00022989"/>
    </source>
</evidence>
<name>A0ABP7ZT88_9MICO</name>
<evidence type="ECO:0000256" key="5">
    <source>
        <dbReference type="SAM" id="MobiDB-lite"/>
    </source>
</evidence>
<gene>
    <name evidence="7" type="ORF">GCM10022287_06780</name>
</gene>
<proteinExistence type="predicted"/>
<evidence type="ECO:0000256" key="6">
    <source>
        <dbReference type="SAM" id="Phobius"/>
    </source>
</evidence>
<feature type="transmembrane region" description="Helical" evidence="6">
    <location>
        <begin position="25"/>
        <end position="43"/>
    </location>
</feature>
<dbReference type="Proteomes" id="UP001501079">
    <property type="component" value="Unassembled WGS sequence"/>
</dbReference>
<keyword evidence="2 6" id="KW-0812">Transmembrane</keyword>
<dbReference type="EMBL" id="BAABBW010000001">
    <property type="protein sequence ID" value="GAA4169831.1"/>
    <property type="molecule type" value="Genomic_DNA"/>
</dbReference>